<dbReference type="GO" id="GO:0046930">
    <property type="term" value="C:pore complex"/>
    <property type="evidence" value="ECO:0007669"/>
    <property type="project" value="UniProtKB-KW"/>
</dbReference>
<dbReference type="PANTHER" id="PTHR34501">
    <property type="entry name" value="PROTEIN YDDL-RELATED"/>
    <property type="match status" value="1"/>
</dbReference>
<keyword evidence="6" id="KW-0732">Signal</keyword>
<dbReference type="AlphaFoldDB" id="A0A1J5PWE7"/>
<keyword evidence="10" id="KW-0998">Cell outer membrane</keyword>
<keyword evidence="4" id="KW-1134">Transmembrane beta strand</keyword>
<dbReference type="Gene3D" id="2.40.160.10">
    <property type="entry name" value="Porin"/>
    <property type="match status" value="1"/>
</dbReference>
<dbReference type="PANTHER" id="PTHR34501:SF9">
    <property type="entry name" value="MAJOR OUTER MEMBRANE PROTEIN P.IA"/>
    <property type="match status" value="1"/>
</dbReference>
<protein>
    <submittedName>
        <fullName evidence="12">Outer membrane porin protein</fullName>
    </submittedName>
</protein>
<evidence type="ECO:0000256" key="2">
    <source>
        <dbReference type="ARBA" id="ARBA00011233"/>
    </source>
</evidence>
<dbReference type="InterPro" id="IPR033900">
    <property type="entry name" value="Gram_neg_porin_domain"/>
</dbReference>
<evidence type="ECO:0000256" key="8">
    <source>
        <dbReference type="ARBA" id="ARBA00023114"/>
    </source>
</evidence>
<comment type="subcellular location">
    <subcellularLocation>
        <location evidence="1">Membrane</location>
        <topology evidence="1">Multi-pass membrane protein</topology>
    </subcellularLocation>
</comment>
<gene>
    <name evidence="12" type="ORF">GALL_465040</name>
</gene>
<dbReference type="InterPro" id="IPR023614">
    <property type="entry name" value="Porin_dom_sf"/>
</dbReference>
<dbReference type="SUPFAM" id="SSF56935">
    <property type="entry name" value="Porins"/>
    <property type="match status" value="1"/>
</dbReference>
<keyword evidence="9" id="KW-0472">Membrane</keyword>
<evidence type="ECO:0000256" key="10">
    <source>
        <dbReference type="ARBA" id="ARBA00023237"/>
    </source>
</evidence>
<evidence type="ECO:0000313" key="12">
    <source>
        <dbReference type="EMBL" id="OIQ71876.1"/>
    </source>
</evidence>
<evidence type="ECO:0000256" key="3">
    <source>
        <dbReference type="ARBA" id="ARBA00022448"/>
    </source>
</evidence>
<keyword evidence="5" id="KW-0812">Transmembrane</keyword>
<evidence type="ECO:0000256" key="7">
    <source>
        <dbReference type="ARBA" id="ARBA00023065"/>
    </source>
</evidence>
<dbReference type="EMBL" id="MLJW01003520">
    <property type="protein sequence ID" value="OIQ71876.1"/>
    <property type="molecule type" value="Genomic_DNA"/>
</dbReference>
<comment type="caution">
    <text evidence="12">The sequence shown here is derived from an EMBL/GenBank/DDBJ whole genome shotgun (WGS) entry which is preliminary data.</text>
</comment>
<dbReference type="GO" id="GO:0015288">
    <property type="term" value="F:porin activity"/>
    <property type="evidence" value="ECO:0007669"/>
    <property type="project" value="UniProtKB-KW"/>
</dbReference>
<organism evidence="12">
    <name type="scientific">mine drainage metagenome</name>
    <dbReference type="NCBI Taxonomy" id="410659"/>
    <lineage>
        <taxon>unclassified sequences</taxon>
        <taxon>metagenomes</taxon>
        <taxon>ecological metagenomes</taxon>
    </lineage>
</organism>
<evidence type="ECO:0000256" key="1">
    <source>
        <dbReference type="ARBA" id="ARBA00004141"/>
    </source>
</evidence>
<name>A0A1J5PWE7_9ZZZZ</name>
<evidence type="ECO:0000256" key="6">
    <source>
        <dbReference type="ARBA" id="ARBA00022729"/>
    </source>
</evidence>
<sequence>MRRTFISAAAVLAFTAAGHADELSDIQAQAKQLREQNQTMTKRLADLEKRQKALEAQPAVSLANPVDSMAADLPYKAAVKAKAPESDDMCWHGICLYGNMDMGLNYQNHGAPLSPMAVGPLDYLVSKNSNGSYFGAGPNQLSTSFIGLRGKQEIADNLYAVFNLQTQFDPASGTVANGVGSVYQNNGLALTQTNAFSDSSKAGQMFNGAAYFGISSPTYGTLTMGRQSALTSDLVTNYDPLGGPNAWSVLTYQGANGGGGDTEDRVYDNSFEYRVNVGPVRFAVETQLRNGGNSGTGNAFEGDVGFDYMGLSMDFTGGKIYDAVSSGPLSAAQIGAVTAANIGCSLGCVAGVISDNTVFQVAAKYVIGPWKFYGGYEHIQYTNPDNPLAGVPNGTMAFMMGGYNIAFANNSFFGSDKVLQSFWAGVKYAVTPTLDVMGSYYGYRQNSFMSPAGNPTGTCTTSISPACSGSMDAVSLAMDWRFARHFDFYAGVMYSQKQGGLANGYNLTATNLNNGATYNTFNRVSNYDPGVGLRYQF</sequence>
<comment type="subunit">
    <text evidence="2">Homotrimer.</text>
</comment>
<keyword evidence="3" id="KW-0813">Transport</keyword>
<keyword evidence="11" id="KW-0175">Coiled coil</keyword>
<evidence type="ECO:0000256" key="4">
    <source>
        <dbReference type="ARBA" id="ARBA00022452"/>
    </source>
</evidence>
<evidence type="ECO:0000256" key="9">
    <source>
        <dbReference type="ARBA" id="ARBA00023136"/>
    </source>
</evidence>
<dbReference type="InterPro" id="IPR050298">
    <property type="entry name" value="Gram-neg_bact_OMP"/>
</dbReference>
<keyword evidence="8" id="KW-0626">Porin</keyword>
<evidence type="ECO:0000256" key="11">
    <source>
        <dbReference type="SAM" id="Coils"/>
    </source>
</evidence>
<reference evidence="12" key="1">
    <citation type="submission" date="2016-10" db="EMBL/GenBank/DDBJ databases">
        <title>Sequence of Gallionella enrichment culture.</title>
        <authorList>
            <person name="Poehlein A."/>
            <person name="Muehling M."/>
            <person name="Daniel R."/>
        </authorList>
    </citation>
    <scope>NUCLEOTIDE SEQUENCE</scope>
</reference>
<evidence type="ECO:0000256" key="5">
    <source>
        <dbReference type="ARBA" id="ARBA00022692"/>
    </source>
</evidence>
<keyword evidence="7" id="KW-0406">Ion transport</keyword>
<accession>A0A1J5PWE7</accession>
<dbReference type="CDD" id="cd00342">
    <property type="entry name" value="gram_neg_porins"/>
    <property type="match status" value="1"/>
</dbReference>
<proteinExistence type="predicted"/>
<dbReference type="GO" id="GO:0006811">
    <property type="term" value="P:monoatomic ion transport"/>
    <property type="evidence" value="ECO:0007669"/>
    <property type="project" value="UniProtKB-KW"/>
</dbReference>
<feature type="coiled-coil region" evidence="11">
    <location>
        <begin position="16"/>
        <end position="57"/>
    </location>
</feature>